<keyword evidence="7" id="KW-1185">Reference proteome</keyword>
<evidence type="ECO:0000256" key="3">
    <source>
        <dbReference type="ARBA" id="ARBA00022801"/>
    </source>
</evidence>
<sequence>MYTVHRPKLICGQGKLRRFIEKRLKTDYYYPTCWAPGGHLQTILRAVFQILPPIHYTREILPTPDGGEIALDWIDDDRDTYRGLVVILPGLTGGSQSSYSQYLGYQAKLFGCRAVIYNNRGCGNSLLKTPKFACAAHTDDLHIVLQFMKKKYPDLPFIVAGVSLGGIILSNYLANEDIKEKYVDIGFAASIAWDFHKSQASLETPFNRITYNRYLGKNLVKLAENNYEMFHKNRDQLPFNLDDVPNCTTIAEFDACVTVPLFGYKHISDYYSDASFAFKTHRVKTPIVFINAPNDPFSPENAIPVDDIAKNSNLALILTKTGGHIGFMEGLFPVGSTYMDRLFGQFLEAYLDHSSDLKD</sequence>
<dbReference type="CTD" id="6756331"/>
<dbReference type="ESTHER" id="triad-b3s445">
    <property type="family name" value="abh_upf0017"/>
</dbReference>
<dbReference type="GO" id="GO:0051792">
    <property type="term" value="P:medium-chain fatty acid biosynthetic process"/>
    <property type="evidence" value="ECO:0000318"/>
    <property type="project" value="GO_Central"/>
</dbReference>
<dbReference type="InParanoid" id="B3S445"/>
<feature type="active site" description="Charge relay system" evidence="4">
    <location>
        <position position="324"/>
    </location>
</feature>
<dbReference type="GO" id="GO:0047372">
    <property type="term" value="F:monoacylglycerol lipase activity"/>
    <property type="evidence" value="ECO:0000318"/>
    <property type="project" value="GO_Central"/>
</dbReference>
<dbReference type="RefSeq" id="XP_002115119.1">
    <property type="nucleotide sequence ID" value="XM_002115083.1"/>
</dbReference>
<evidence type="ECO:0000313" key="6">
    <source>
        <dbReference type="EMBL" id="EDV22575.1"/>
    </source>
</evidence>
<dbReference type="InterPro" id="IPR050960">
    <property type="entry name" value="AB_hydrolase_4_sf"/>
</dbReference>
<dbReference type="PROSITE" id="PS01133">
    <property type="entry name" value="UPF0017"/>
    <property type="match status" value="1"/>
</dbReference>
<evidence type="ECO:0000313" key="7">
    <source>
        <dbReference type="Proteomes" id="UP000009022"/>
    </source>
</evidence>
<dbReference type="OrthoDB" id="247542at2759"/>
<evidence type="ECO:0000259" key="5">
    <source>
        <dbReference type="Pfam" id="PF00561"/>
    </source>
</evidence>
<organism evidence="6 7">
    <name type="scientific">Trichoplax adhaerens</name>
    <name type="common">Trichoplax reptans</name>
    <dbReference type="NCBI Taxonomy" id="10228"/>
    <lineage>
        <taxon>Eukaryota</taxon>
        <taxon>Metazoa</taxon>
        <taxon>Placozoa</taxon>
        <taxon>Uniplacotomia</taxon>
        <taxon>Trichoplacea</taxon>
        <taxon>Trichoplacidae</taxon>
        <taxon>Trichoplax</taxon>
    </lineage>
</organism>
<dbReference type="Proteomes" id="UP000009022">
    <property type="component" value="Unassembled WGS sequence"/>
</dbReference>
<evidence type="ECO:0000256" key="4">
    <source>
        <dbReference type="PIRSR" id="PIRSR005211-1"/>
    </source>
</evidence>
<dbReference type="AlphaFoldDB" id="B3S445"/>
<keyword evidence="2" id="KW-0719">Serine esterase</keyword>
<dbReference type="InterPro" id="IPR000073">
    <property type="entry name" value="AB_hydrolase_1"/>
</dbReference>
<protein>
    <recommendedName>
        <fullName evidence="5">AB hydrolase-1 domain-containing protein</fullName>
    </recommendedName>
</protein>
<dbReference type="Gene3D" id="3.40.50.1820">
    <property type="entry name" value="alpha/beta hydrolase"/>
    <property type="match status" value="1"/>
</dbReference>
<evidence type="ECO:0000256" key="2">
    <source>
        <dbReference type="ARBA" id="ARBA00022487"/>
    </source>
</evidence>
<dbReference type="SUPFAM" id="SSF53474">
    <property type="entry name" value="alpha/beta-Hydrolases"/>
    <property type="match status" value="1"/>
</dbReference>
<dbReference type="Pfam" id="PF00561">
    <property type="entry name" value="Abhydrolase_1"/>
    <property type="match status" value="1"/>
</dbReference>
<dbReference type="GO" id="GO:0008126">
    <property type="term" value="F:acetylesterase activity"/>
    <property type="evidence" value="ECO:0000318"/>
    <property type="project" value="GO_Central"/>
</dbReference>
<gene>
    <name evidence="6" type="ORF">TRIADDRAFT_58949</name>
</gene>
<comment type="similarity">
    <text evidence="1">Belongs to the AB hydrolase superfamily. AB hydrolase 4 family.</text>
</comment>
<feature type="active site" description="Charge relay system" evidence="4">
    <location>
        <position position="295"/>
    </location>
</feature>
<reference evidence="6 7" key="1">
    <citation type="journal article" date="2008" name="Nature">
        <title>The Trichoplax genome and the nature of placozoans.</title>
        <authorList>
            <person name="Srivastava M."/>
            <person name="Begovic E."/>
            <person name="Chapman J."/>
            <person name="Putnam N.H."/>
            <person name="Hellsten U."/>
            <person name="Kawashima T."/>
            <person name="Kuo A."/>
            <person name="Mitros T."/>
            <person name="Salamov A."/>
            <person name="Carpenter M.L."/>
            <person name="Signorovitch A.Y."/>
            <person name="Moreno M.A."/>
            <person name="Kamm K."/>
            <person name="Grimwood J."/>
            <person name="Schmutz J."/>
            <person name="Shapiro H."/>
            <person name="Grigoriev I.V."/>
            <person name="Buss L.W."/>
            <person name="Schierwater B."/>
            <person name="Dellaporta S.L."/>
            <person name="Rokhsar D.S."/>
        </authorList>
    </citation>
    <scope>NUCLEOTIDE SEQUENCE [LARGE SCALE GENOMIC DNA]</scope>
    <source>
        <strain evidence="6 7">Grell-BS-1999</strain>
    </source>
</reference>
<dbReference type="InterPro" id="IPR029058">
    <property type="entry name" value="AB_hydrolase_fold"/>
</dbReference>
<evidence type="ECO:0000256" key="1">
    <source>
        <dbReference type="ARBA" id="ARBA00010884"/>
    </source>
</evidence>
<dbReference type="PhylomeDB" id="B3S445"/>
<dbReference type="eggNOG" id="KOG1838">
    <property type="taxonomic scope" value="Eukaryota"/>
</dbReference>
<keyword evidence="3" id="KW-0378">Hydrolase</keyword>
<dbReference type="PIRSF" id="PIRSF005211">
    <property type="entry name" value="Ab_hydro_YheT"/>
    <property type="match status" value="1"/>
</dbReference>
<feature type="active site" description="Charge relay system" evidence="4">
    <location>
        <position position="163"/>
    </location>
</feature>
<dbReference type="PANTHER" id="PTHR10794:SF63">
    <property type="entry name" value="ALPHA_BETA HYDROLASE 1, ISOFORM A"/>
    <property type="match status" value="1"/>
</dbReference>
<dbReference type="GO" id="GO:0051793">
    <property type="term" value="P:medium-chain fatty acid catabolic process"/>
    <property type="evidence" value="ECO:0000318"/>
    <property type="project" value="GO_Central"/>
</dbReference>
<dbReference type="InterPro" id="IPR000952">
    <property type="entry name" value="AB_hydrolase_4_CS"/>
</dbReference>
<accession>B3S445</accession>
<dbReference type="GeneID" id="6756331"/>
<dbReference type="HOGENOM" id="CLU_032487_4_0_1"/>
<feature type="domain" description="AB hydrolase-1" evidence="5">
    <location>
        <begin position="84"/>
        <end position="330"/>
    </location>
</feature>
<dbReference type="EMBL" id="DS985249">
    <property type="protein sequence ID" value="EDV22575.1"/>
    <property type="molecule type" value="Genomic_DNA"/>
</dbReference>
<name>B3S445_TRIAD</name>
<dbReference type="InterPro" id="IPR012020">
    <property type="entry name" value="ABHD4"/>
</dbReference>
<dbReference type="KEGG" id="tad:TRIADDRAFT_58949"/>
<proteinExistence type="inferred from homology"/>
<dbReference type="PANTHER" id="PTHR10794">
    <property type="entry name" value="ABHYDROLASE DOMAIN-CONTAINING PROTEIN"/>
    <property type="match status" value="1"/>
</dbReference>
<dbReference type="OMA" id="SIECFIP"/>